<feature type="transmembrane region" description="Helical" evidence="2">
    <location>
        <begin position="248"/>
        <end position="271"/>
    </location>
</feature>
<keyword evidence="4" id="KW-1185">Reference proteome</keyword>
<dbReference type="PANTHER" id="PTHR38694:SF1">
    <property type="entry name" value="PEROXIN DOMAIN-CONTAINING PROTEIN"/>
    <property type="match status" value="1"/>
</dbReference>
<protein>
    <submittedName>
        <fullName evidence="3">Uncharacterized protein</fullName>
    </submittedName>
</protein>
<dbReference type="Pfam" id="PF11696">
    <property type="entry name" value="DUF3292"/>
    <property type="match status" value="1"/>
</dbReference>
<keyword evidence="2" id="KW-0812">Transmembrane</keyword>
<feature type="compositionally biased region" description="Low complexity" evidence="1">
    <location>
        <begin position="60"/>
        <end position="73"/>
    </location>
</feature>
<feature type="compositionally biased region" description="Polar residues" evidence="1">
    <location>
        <begin position="298"/>
        <end position="310"/>
    </location>
</feature>
<feature type="compositionally biased region" description="Polar residues" evidence="1">
    <location>
        <begin position="14"/>
        <end position="26"/>
    </location>
</feature>
<sequence>MAATASSGYVLEDSGTSSLDVPQISITRDRSIPASASETVQGLSKPSPETASTNQTFPPSATANTTSSHAASSCQPAINNETSDAQKPDFITTQTVKVNRVVNHFNDFKQELTKTYIADSHVLAREDHDIKGEVQRQSLLEGKVKDLGWHKKLNEMPDPLIGGVSNQTLFAKIRRFNKDVFDVRALRLAKTNDLDLTEAWDDDHKTDKLTLHLQRAYLSIVLPLASLGKQLSRLRSWKETRRTAAFCIIYFAAWFYDLLMPLILGTLVVIIGSRHARNILFPPAPLPLVNSGTGGLQKPQSGQLGTTDTLTGAPEKAEGEAKEEEAANFVENVRHLVQRAVGMHDNDNSEGDPLEGKVPKPIRNAIKSVKDAGATQGHVTETPGENMTQKPMEDLLWDKAKPNVINTVAKVAPHVLGEIVDDWERFANAISPTPPFPRLSFLKIEALFVPLFLISLLVPQYMVYRGTGFAVGFVLFGDPIISPGLRLLNAEFPTWMEVFNPKNNIFRGLPTNNQLTLTLLRIGEAHNSPIPPVPDTKATDANKLPDVKIDDIPLNATRKEVADAMYPSDMPKGQVDHSSSPTTANAEQDAGEGEKEKPKHRHLSKVIMGLLKWSTKATVETKLVVDQVRATAGSHEARGHIGVLPKTKYLIYAGPAEFVARFDGKRGWLCITSPMHPASTFSTTSPRLIFTTTDPRGKHDQLDLFDKSNTLWSINIADIYRLKRASAFAAKTAEKSAQAQDKDLLASLEIEDKMNKVWRFTAIPERDELFNRLVAVGPQRWENM</sequence>
<dbReference type="Proteomes" id="UP000481288">
    <property type="component" value="Unassembled WGS sequence"/>
</dbReference>
<accession>A0A7D8UY78</accession>
<feature type="region of interest" description="Disordered" evidence="1">
    <location>
        <begin position="291"/>
        <end position="317"/>
    </location>
</feature>
<dbReference type="AlphaFoldDB" id="A0A7D8UY78"/>
<evidence type="ECO:0000256" key="2">
    <source>
        <dbReference type="SAM" id="Phobius"/>
    </source>
</evidence>
<evidence type="ECO:0000313" key="3">
    <source>
        <dbReference type="EMBL" id="TVY59059.1"/>
    </source>
</evidence>
<feature type="region of interest" description="Disordered" evidence="1">
    <location>
        <begin position="566"/>
        <end position="601"/>
    </location>
</feature>
<gene>
    <name evidence="3" type="ORF">LCER1_G000387</name>
</gene>
<dbReference type="InterPro" id="IPR021709">
    <property type="entry name" value="DUF3292"/>
</dbReference>
<feature type="region of interest" description="Disordered" evidence="1">
    <location>
        <begin position="370"/>
        <end position="390"/>
    </location>
</feature>
<feature type="compositionally biased region" description="Polar residues" evidence="1">
    <location>
        <begin position="34"/>
        <end position="59"/>
    </location>
</feature>
<name>A0A7D8UY78_9HELO</name>
<evidence type="ECO:0000256" key="1">
    <source>
        <dbReference type="SAM" id="MobiDB-lite"/>
    </source>
</evidence>
<dbReference type="EMBL" id="QGMG01000015">
    <property type="protein sequence ID" value="TVY59059.1"/>
    <property type="molecule type" value="Genomic_DNA"/>
</dbReference>
<dbReference type="OrthoDB" id="1708389at2759"/>
<feature type="compositionally biased region" description="Polar residues" evidence="1">
    <location>
        <begin position="377"/>
        <end position="389"/>
    </location>
</feature>
<feature type="compositionally biased region" description="Polar residues" evidence="1">
    <location>
        <begin position="576"/>
        <end position="586"/>
    </location>
</feature>
<evidence type="ECO:0000313" key="4">
    <source>
        <dbReference type="Proteomes" id="UP000481288"/>
    </source>
</evidence>
<proteinExistence type="predicted"/>
<keyword evidence="2" id="KW-1133">Transmembrane helix</keyword>
<feature type="region of interest" description="Disordered" evidence="1">
    <location>
        <begin position="1"/>
        <end position="86"/>
    </location>
</feature>
<dbReference type="PANTHER" id="PTHR38694">
    <property type="entry name" value="CONSERVED EXPRESSED PROTEIN"/>
    <property type="match status" value="1"/>
</dbReference>
<organism evidence="3 4">
    <name type="scientific">Lachnellula cervina</name>
    <dbReference type="NCBI Taxonomy" id="1316786"/>
    <lineage>
        <taxon>Eukaryota</taxon>
        <taxon>Fungi</taxon>
        <taxon>Dikarya</taxon>
        <taxon>Ascomycota</taxon>
        <taxon>Pezizomycotina</taxon>
        <taxon>Leotiomycetes</taxon>
        <taxon>Helotiales</taxon>
        <taxon>Lachnaceae</taxon>
        <taxon>Lachnellula</taxon>
    </lineage>
</organism>
<comment type="caution">
    <text evidence="3">The sequence shown here is derived from an EMBL/GenBank/DDBJ whole genome shotgun (WGS) entry which is preliminary data.</text>
</comment>
<keyword evidence="2" id="KW-0472">Membrane</keyword>
<feature type="compositionally biased region" description="Polar residues" evidence="1">
    <location>
        <begin position="74"/>
        <end position="86"/>
    </location>
</feature>
<reference evidence="3 4" key="1">
    <citation type="submission" date="2018-05" db="EMBL/GenBank/DDBJ databases">
        <title>Whole genome sequencing for identification of molecular markers to develop diagnostic detection tools for the regulated plant pathogen Lachnellula willkommii.</title>
        <authorList>
            <person name="Giroux E."/>
            <person name="Bilodeau G."/>
        </authorList>
    </citation>
    <scope>NUCLEOTIDE SEQUENCE [LARGE SCALE GENOMIC DNA]</scope>
    <source>
        <strain evidence="3 4">CBS 625.97</strain>
    </source>
</reference>